<dbReference type="SUPFAM" id="SSF52540">
    <property type="entry name" value="P-loop containing nucleoside triphosphate hydrolases"/>
    <property type="match status" value="1"/>
</dbReference>
<dbReference type="Proteomes" id="UP000186817">
    <property type="component" value="Unassembled WGS sequence"/>
</dbReference>
<feature type="domain" description="AAA+ ATPase" evidence="2">
    <location>
        <begin position="87"/>
        <end position="218"/>
    </location>
</feature>
<comment type="caution">
    <text evidence="3">The sequence shown here is derived from an EMBL/GenBank/DDBJ whole genome shotgun (WGS) entry which is preliminary data.</text>
</comment>
<dbReference type="Pfam" id="PF13401">
    <property type="entry name" value="AAA_22"/>
    <property type="match status" value="1"/>
</dbReference>
<evidence type="ECO:0000259" key="2">
    <source>
        <dbReference type="SMART" id="SM00382"/>
    </source>
</evidence>
<dbReference type="Gene3D" id="3.40.50.300">
    <property type="entry name" value="P-loop containing nucleotide triphosphate hydrolases"/>
    <property type="match status" value="1"/>
</dbReference>
<feature type="transmembrane region" description="Helical" evidence="1">
    <location>
        <begin position="12"/>
        <end position="30"/>
    </location>
</feature>
<dbReference type="EMBL" id="LSRX01000775">
    <property type="protein sequence ID" value="OLP89165.1"/>
    <property type="molecule type" value="Genomic_DNA"/>
</dbReference>
<dbReference type="AlphaFoldDB" id="A0A1Q9D1Y5"/>
<protein>
    <recommendedName>
        <fullName evidence="2">AAA+ ATPase domain-containing protein</fullName>
    </recommendedName>
</protein>
<dbReference type="InterPro" id="IPR003593">
    <property type="entry name" value="AAA+_ATPase"/>
</dbReference>
<sequence>MVAPKNHKPWKLLVLGLAWYMECHVLLVFVPRFHEKQPVQTRLAAHGQTGGRKKLALPPLTSPANPEDHVFIPLEDYGAKIKELFQGQEFVFIRGGVGVGKSTLRLHLARQNRQTFVSVPFQNGEEASWRANIVRSVQEATNQNVTTGDTQLQDALALAAAKSLILVLDEAHTIFSVDNLVTSLLKGEQRPRLVLFSASGEASAGMMSTTPSEITQKFFWTPTIPEVDGHFISQLEQAGVRLDEDSVEFFMKFCAGHRSIFMAAMNWVKEKQNGSRWEFKQTVTEVRDSMGANSWWVSGGILEGLAASRGVKVNGKFGNLDVVPREFVTILCEGPGQLPPKLRRDLTVCGFVQPVPEAGHKEFRKVDWTQANTRYAVSNPVMASYYREQLKDFRGLEVRVDPYIPVSCLDLLLRAIPCLTFAQVVGYAPTAAAASALSASSSPFEDQYNRAIIDALTKLGYKADSCESPTIGKVDVFVNIDGKTFSMEGIVADRGQQDHTDHRNRFDNPNLSAYSEATKKALFTIGSTERTVRDRVNATRAEGVEIIGLVPNVAYTRYHIFYRGAQAAEFGDLVEYDVECDLVARGLDINGIRCIQKVAHINSPAGSAVTTSTSSVVWVRELIRKDKQLTAGSQQEFEPKGKAFKVKGELTGIKNKAELSIASFKIVIYSQMEESVSGWALGEGRNDVSKSPQHIRSNSIHCSFAGAAALLDFQD</sequence>
<name>A0A1Q9D1Y5_SYMMI</name>
<accession>A0A1Q9D1Y5</accession>
<dbReference type="SMART" id="SM00382">
    <property type="entry name" value="AAA"/>
    <property type="match status" value="1"/>
</dbReference>
<organism evidence="3 4">
    <name type="scientific">Symbiodinium microadriaticum</name>
    <name type="common">Dinoflagellate</name>
    <name type="synonym">Zooxanthella microadriatica</name>
    <dbReference type="NCBI Taxonomy" id="2951"/>
    <lineage>
        <taxon>Eukaryota</taxon>
        <taxon>Sar</taxon>
        <taxon>Alveolata</taxon>
        <taxon>Dinophyceae</taxon>
        <taxon>Suessiales</taxon>
        <taxon>Symbiodiniaceae</taxon>
        <taxon>Symbiodinium</taxon>
    </lineage>
</organism>
<evidence type="ECO:0000313" key="3">
    <source>
        <dbReference type="EMBL" id="OLP89165.1"/>
    </source>
</evidence>
<keyword evidence="1" id="KW-0472">Membrane</keyword>
<keyword evidence="4" id="KW-1185">Reference proteome</keyword>
<keyword evidence="1" id="KW-0812">Transmembrane</keyword>
<reference evidence="3 4" key="1">
    <citation type="submission" date="2016-02" db="EMBL/GenBank/DDBJ databases">
        <title>Genome analysis of coral dinoflagellate symbionts highlights evolutionary adaptations to a symbiotic lifestyle.</title>
        <authorList>
            <person name="Aranda M."/>
            <person name="Li Y."/>
            <person name="Liew Y.J."/>
            <person name="Baumgarten S."/>
            <person name="Simakov O."/>
            <person name="Wilson M."/>
            <person name="Piel J."/>
            <person name="Ashoor H."/>
            <person name="Bougouffa S."/>
            <person name="Bajic V.B."/>
            <person name="Ryu T."/>
            <person name="Ravasi T."/>
            <person name="Bayer T."/>
            <person name="Micklem G."/>
            <person name="Kim H."/>
            <person name="Bhak J."/>
            <person name="Lajeunesse T.C."/>
            <person name="Voolstra C.R."/>
        </authorList>
    </citation>
    <scope>NUCLEOTIDE SEQUENCE [LARGE SCALE GENOMIC DNA]</scope>
    <source>
        <strain evidence="3 4">CCMP2467</strain>
    </source>
</reference>
<dbReference type="InterPro" id="IPR027417">
    <property type="entry name" value="P-loop_NTPase"/>
</dbReference>
<evidence type="ECO:0000313" key="4">
    <source>
        <dbReference type="Proteomes" id="UP000186817"/>
    </source>
</evidence>
<keyword evidence="1" id="KW-1133">Transmembrane helix</keyword>
<gene>
    <name evidence="3" type="ORF">AK812_SmicGene29413</name>
</gene>
<dbReference type="GO" id="GO:0016887">
    <property type="term" value="F:ATP hydrolysis activity"/>
    <property type="evidence" value="ECO:0007669"/>
    <property type="project" value="InterPro"/>
</dbReference>
<dbReference type="InterPro" id="IPR049945">
    <property type="entry name" value="AAA_22"/>
</dbReference>
<dbReference type="OrthoDB" id="444957at2759"/>
<proteinExistence type="predicted"/>
<evidence type="ECO:0000256" key="1">
    <source>
        <dbReference type="SAM" id="Phobius"/>
    </source>
</evidence>